<dbReference type="AlphaFoldDB" id="A0A6G1LN48"/>
<keyword evidence="3" id="KW-1185">Reference proteome</keyword>
<dbReference type="Proteomes" id="UP000799436">
    <property type="component" value="Unassembled WGS sequence"/>
</dbReference>
<feature type="compositionally biased region" description="Basic and acidic residues" evidence="1">
    <location>
        <begin position="294"/>
        <end position="304"/>
    </location>
</feature>
<organism evidence="2 3">
    <name type="scientific">Teratosphaeria nubilosa</name>
    <dbReference type="NCBI Taxonomy" id="161662"/>
    <lineage>
        <taxon>Eukaryota</taxon>
        <taxon>Fungi</taxon>
        <taxon>Dikarya</taxon>
        <taxon>Ascomycota</taxon>
        <taxon>Pezizomycotina</taxon>
        <taxon>Dothideomycetes</taxon>
        <taxon>Dothideomycetidae</taxon>
        <taxon>Mycosphaerellales</taxon>
        <taxon>Teratosphaeriaceae</taxon>
        <taxon>Teratosphaeria</taxon>
    </lineage>
</organism>
<accession>A0A6G1LN48</accession>
<dbReference type="EMBL" id="ML995810">
    <property type="protein sequence ID" value="KAF2773584.1"/>
    <property type="molecule type" value="Genomic_DNA"/>
</dbReference>
<reference evidence="2" key="1">
    <citation type="journal article" date="2020" name="Stud. Mycol.">
        <title>101 Dothideomycetes genomes: a test case for predicting lifestyles and emergence of pathogens.</title>
        <authorList>
            <person name="Haridas S."/>
            <person name="Albert R."/>
            <person name="Binder M."/>
            <person name="Bloem J."/>
            <person name="Labutti K."/>
            <person name="Salamov A."/>
            <person name="Andreopoulos B."/>
            <person name="Baker S."/>
            <person name="Barry K."/>
            <person name="Bills G."/>
            <person name="Bluhm B."/>
            <person name="Cannon C."/>
            <person name="Castanera R."/>
            <person name="Culley D."/>
            <person name="Daum C."/>
            <person name="Ezra D."/>
            <person name="Gonzalez J."/>
            <person name="Henrissat B."/>
            <person name="Kuo A."/>
            <person name="Liang C."/>
            <person name="Lipzen A."/>
            <person name="Lutzoni F."/>
            <person name="Magnuson J."/>
            <person name="Mondo S."/>
            <person name="Nolan M."/>
            <person name="Ohm R."/>
            <person name="Pangilinan J."/>
            <person name="Park H.-J."/>
            <person name="Ramirez L."/>
            <person name="Alfaro M."/>
            <person name="Sun H."/>
            <person name="Tritt A."/>
            <person name="Yoshinaga Y."/>
            <person name="Zwiers L.-H."/>
            <person name="Turgeon B."/>
            <person name="Goodwin S."/>
            <person name="Spatafora J."/>
            <person name="Crous P."/>
            <person name="Grigoriev I."/>
        </authorList>
    </citation>
    <scope>NUCLEOTIDE SEQUENCE</scope>
    <source>
        <strain evidence="2">CBS 116005</strain>
    </source>
</reference>
<gene>
    <name evidence="2" type="ORF">EJ03DRAFT_379896</name>
</gene>
<proteinExistence type="predicted"/>
<sequence>MACMYIPGWFATSRQHISVAGRRPKRGASIQSANLSVSWSHDGDAAKSFDEQIKDLLEVFVTKQVSLRQHSLQEISGSLCHALLDHIPFVENCQLKAAAQAQEGNSRLRSQLRNVHDQLIRANEHIADQECSRAQADDAHVAQRRAIQAAHHDALAKLESEEGQHQVSLEKLQCVLRKLHSEKQQHLGTLVKLRSEKEARTGISIELQSELEAHTAIAAKLQSEKEARTAISNELQSGTYRYLQPALLQSAQEAHTAISADLRSEQEKYEGARAKLESSRQERAAISAQLQTEQEAHQQHDKSHNARSKQIRQLKQELQDTLAQLETNKAEYSTKIACLLREKEALIAETIDEKSALRGFAARVNTRDRLIEDDDGRKEAWAIINLRQDQQEVLMRASSITLANLRARCSRLSDRLDIIAPMSLRVVDPKDRVSFPSLLANAAIAREMLRMVRSKDEKNTTEHGTSKRLALS</sequence>
<name>A0A6G1LN48_9PEZI</name>
<evidence type="ECO:0000313" key="3">
    <source>
        <dbReference type="Proteomes" id="UP000799436"/>
    </source>
</evidence>
<evidence type="ECO:0000313" key="2">
    <source>
        <dbReference type="EMBL" id="KAF2773584.1"/>
    </source>
</evidence>
<feature type="region of interest" description="Disordered" evidence="1">
    <location>
        <begin position="269"/>
        <end position="309"/>
    </location>
</feature>
<feature type="compositionally biased region" description="Basic and acidic residues" evidence="1">
    <location>
        <begin position="269"/>
        <end position="283"/>
    </location>
</feature>
<protein>
    <submittedName>
        <fullName evidence="2">Uncharacterized protein</fullName>
    </submittedName>
</protein>
<evidence type="ECO:0000256" key="1">
    <source>
        <dbReference type="SAM" id="MobiDB-lite"/>
    </source>
</evidence>